<evidence type="ECO:0000256" key="2">
    <source>
        <dbReference type="SAM" id="SignalP"/>
    </source>
</evidence>
<feature type="chain" id="PRO_5014451073" evidence="2">
    <location>
        <begin position="20"/>
        <end position="410"/>
    </location>
</feature>
<protein>
    <submittedName>
        <fullName evidence="3">Acid phosphatase</fullName>
    </submittedName>
</protein>
<dbReference type="InterPro" id="IPR017850">
    <property type="entry name" value="Alkaline_phosphatase_core_sf"/>
</dbReference>
<dbReference type="FunFam" id="3.40.720.10:FF:000064">
    <property type="entry name" value="Probable acid phosphatase Pho610"/>
    <property type="match status" value="1"/>
</dbReference>
<dbReference type="PANTHER" id="PTHR31956:SF15">
    <property type="entry name" value="ACID PHOSPHATASE PHOA"/>
    <property type="match status" value="1"/>
</dbReference>
<evidence type="ECO:0000313" key="4">
    <source>
        <dbReference type="Proteomes" id="UP000235786"/>
    </source>
</evidence>
<dbReference type="Pfam" id="PF04185">
    <property type="entry name" value="Phosphoesterase"/>
    <property type="match status" value="1"/>
</dbReference>
<reference evidence="3 4" key="1">
    <citation type="submission" date="2016-04" db="EMBL/GenBank/DDBJ databases">
        <title>A degradative enzymes factory behind the ericoid mycorrhizal symbiosis.</title>
        <authorList>
            <consortium name="DOE Joint Genome Institute"/>
            <person name="Martino E."/>
            <person name="Morin E."/>
            <person name="Grelet G."/>
            <person name="Kuo A."/>
            <person name="Kohler A."/>
            <person name="Daghino S."/>
            <person name="Barry K."/>
            <person name="Choi C."/>
            <person name="Cichocki N."/>
            <person name="Clum A."/>
            <person name="Copeland A."/>
            <person name="Hainaut M."/>
            <person name="Haridas S."/>
            <person name="Labutti K."/>
            <person name="Lindquist E."/>
            <person name="Lipzen A."/>
            <person name="Khouja H.-R."/>
            <person name="Murat C."/>
            <person name="Ohm R."/>
            <person name="Olson A."/>
            <person name="Spatafora J."/>
            <person name="Veneault-Fourrey C."/>
            <person name="Henrissat B."/>
            <person name="Grigoriev I."/>
            <person name="Martin F."/>
            <person name="Perotto S."/>
        </authorList>
    </citation>
    <scope>NUCLEOTIDE SEQUENCE [LARGE SCALE GENOMIC DNA]</scope>
    <source>
        <strain evidence="3 4">F</strain>
    </source>
</reference>
<dbReference type="OrthoDB" id="5135119at2759"/>
<keyword evidence="2" id="KW-0732">Signal</keyword>
<dbReference type="EMBL" id="KZ613947">
    <property type="protein sequence ID" value="PMD38859.1"/>
    <property type="molecule type" value="Genomic_DNA"/>
</dbReference>
<dbReference type="Proteomes" id="UP000235786">
    <property type="component" value="Unassembled WGS sequence"/>
</dbReference>
<organism evidence="3 4">
    <name type="scientific">Hyaloscypha variabilis (strain UAMH 11265 / GT02V1 / F)</name>
    <name type="common">Meliniomyces variabilis</name>
    <dbReference type="NCBI Taxonomy" id="1149755"/>
    <lineage>
        <taxon>Eukaryota</taxon>
        <taxon>Fungi</taxon>
        <taxon>Dikarya</taxon>
        <taxon>Ascomycota</taxon>
        <taxon>Pezizomycotina</taxon>
        <taxon>Leotiomycetes</taxon>
        <taxon>Helotiales</taxon>
        <taxon>Hyaloscyphaceae</taxon>
        <taxon>Hyaloscypha</taxon>
        <taxon>Hyaloscypha variabilis</taxon>
    </lineage>
</organism>
<dbReference type="PANTHER" id="PTHR31956">
    <property type="entry name" value="NON-SPECIFIC PHOSPHOLIPASE C4-RELATED"/>
    <property type="match status" value="1"/>
</dbReference>
<name>A0A2J6RK33_HYAVF</name>
<dbReference type="GO" id="GO:0009395">
    <property type="term" value="P:phospholipid catabolic process"/>
    <property type="evidence" value="ECO:0007669"/>
    <property type="project" value="TreeGrafter"/>
</dbReference>
<feature type="signal peptide" evidence="2">
    <location>
        <begin position="1"/>
        <end position="19"/>
    </location>
</feature>
<evidence type="ECO:0000313" key="3">
    <source>
        <dbReference type="EMBL" id="PMD38859.1"/>
    </source>
</evidence>
<sequence length="410" mass="45449">MRFTSAFAVASFLASGVSAAPNKRATAASPTATDVADVYAAQATALTLSPTSNVKGAAFDRYVSIWFENTDFETAQADPNFQFFAKKGITLSSLVCATHPSEPNYMAAIGGDYFGLDGDAFNAVPQNVSTVIDLLEDKGISWGLYQEDMPYSGFEGFAWVNQQNGANDYVRKHNPAILYNSVVTSPQRAAQVKNTTMFFKDLKDNKLPQWMFITPNMTSDGHDTSVTVAGAWLKNFLAPLLDDPNFMQNTMVLITFDENETYSIQNRVFSILLGDAIPAELEGTTDDNYYNHYSEISTVEANWDLYTLGRWDVGANVFANVAKYTGDRIRKWSTTPDLAHRYFNSSYAGIFNSHGLWAPQPVPDCHSRRNGRTTLPAIKAQWESQQDKNYYHGELEVPDGLNPPVIPYSV</sequence>
<gene>
    <name evidence="3" type="ORF">L207DRAFT_544863</name>
</gene>
<dbReference type="InterPro" id="IPR007312">
    <property type="entry name" value="Phosphoesterase"/>
</dbReference>
<evidence type="ECO:0000256" key="1">
    <source>
        <dbReference type="ARBA" id="ARBA00022801"/>
    </source>
</evidence>
<dbReference type="GO" id="GO:0016788">
    <property type="term" value="F:hydrolase activity, acting on ester bonds"/>
    <property type="evidence" value="ECO:0007669"/>
    <property type="project" value="InterPro"/>
</dbReference>
<dbReference type="AlphaFoldDB" id="A0A2J6RK33"/>
<proteinExistence type="predicted"/>
<keyword evidence="1" id="KW-0378">Hydrolase</keyword>
<dbReference type="Gene3D" id="3.40.720.10">
    <property type="entry name" value="Alkaline Phosphatase, subunit A"/>
    <property type="match status" value="1"/>
</dbReference>
<keyword evidence="4" id="KW-1185">Reference proteome</keyword>
<accession>A0A2J6RK33</accession>
<dbReference type="STRING" id="1149755.A0A2J6RK33"/>